<keyword evidence="1" id="KW-0067">ATP-binding</keyword>
<keyword evidence="1" id="KW-0547">Nucleotide-binding</keyword>
<dbReference type="RefSeq" id="WP_317635828.1">
    <property type="nucleotide sequence ID" value="NZ_AP026802.1"/>
</dbReference>
<dbReference type="GO" id="GO:0016874">
    <property type="term" value="F:ligase activity"/>
    <property type="evidence" value="ECO:0007669"/>
    <property type="project" value="UniProtKB-KW"/>
</dbReference>
<proteinExistence type="predicted"/>
<sequence>MNKYRFIVLGSDQNAYGQVRAIYQITHQKVDVIAKVRLSATKYSKLINLQIFPDLLDDQQFVKHMIDLYHEFDGKNVTLFPIPCGDTYVELLSRNSDILKNYFTFPFVDYRLTDQLTNKEEFIKIADEYGLDHPKSLIITPENYSDLDYAKIGGEFPVALKAVDSVKWLDVDFPGRKKAFILNSPAEVSSTIQAAINAGYDGNFILQEFIPGGVAADRVLNCYVDQYHHVKMMNLGHPLLEDPGASAIGNYLAILPVYDQELYQKAQKFLEDINYTGFANFDIKLDPRDRKYKFFEINLRFGRSSFYVNLNGASFPQFLIDDYFLDNLKAQPTQYCNEDPAKHILWLSVPMDVFNHYTEDDSSYQRATELIKMGHFGDTLTYSEDLSLRRKLMIWHFKKYYRKDFKQFGQMKKD</sequence>
<dbReference type="KEGG" id="xap:XA3_03360"/>
<dbReference type="InterPro" id="IPR011761">
    <property type="entry name" value="ATP-grasp"/>
</dbReference>
<dbReference type="PROSITE" id="PS50975">
    <property type="entry name" value="ATP_GRASP"/>
    <property type="match status" value="1"/>
</dbReference>
<keyword evidence="4" id="KW-1185">Reference proteome</keyword>
<dbReference type="EMBL" id="AP026802">
    <property type="protein sequence ID" value="BDR57895.1"/>
    <property type="molecule type" value="Genomic_DNA"/>
</dbReference>
<evidence type="ECO:0000313" key="3">
    <source>
        <dbReference type="EMBL" id="BDR57895.1"/>
    </source>
</evidence>
<dbReference type="SUPFAM" id="SSF56059">
    <property type="entry name" value="Glutathione synthetase ATP-binding domain-like"/>
    <property type="match status" value="1"/>
</dbReference>
<organism evidence="3 4">
    <name type="scientific">Xylocopilactobacillus apicola</name>
    <dbReference type="NCBI Taxonomy" id="2932184"/>
    <lineage>
        <taxon>Bacteria</taxon>
        <taxon>Bacillati</taxon>
        <taxon>Bacillota</taxon>
        <taxon>Bacilli</taxon>
        <taxon>Lactobacillales</taxon>
        <taxon>Lactobacillaceae</taxon>
        <taxon>Xylocopilactobacillus</taxon>
    </lineage>
</organism>
<dbReference type="AlphaFoldDB" id="A0AAU9D8V7"/>
<gene>
    <name evidence="3" type="ORF">XA3_03360</name>
</gene>
<evidence type="ECO:0000259" key="2">
    <source>
        <dbReference type="PROSITE" id="PS50975"/>
    </source>
</evidence>
<reference evidence="3 4" key="1">
    <citation type="journal article" date="2023" name="Microbiol. Spectr.">
        <title>Symbiosis of Carpenter Bees with Uncharacterized Lactic Acid Bacteria Showing NAD Auxotrophy.</title>
        <authorList>
            <person name="Kawasaki S."/>
            <person name="Ozawa K."/>
            <person name="Mori T."/>
            <person name="Yamamoto A."/>
            <person name="Ito M."/>
            <person name="Ohkuma M."/>
            <person name="Sakamoto M."/>
            <person name="Matsutani M."/>
        </authorList>
    </citation>
    <scope>NUCLEOTIDE SEQUENCE [LARGE SCALE GENOMIC DNA]</scope>
    <source>
        <strain evidence="3 4">XA3</strain>
    </source>
</reference>
<dbReference type="GO" id="GO:0046872">
    <property type="term" value="F:metal ion binding"/>
    <property type="evidence" value="ECO:0007669"/>
    <property type="project" value="InterPro"/>
</dbReference>
<dbReference type="Proteomes" id="UP001321861">
    <property type="component" value="Chromosome"/>
</dbReference>
<dbReference type="Gene3D" id="3.30.470.20">
    <property type="entry name" value="ATP-grasp fold, B domain"/>
    <property type="match status" value="1"/>
</dbReference>
<protein>
    <submittedName>
        <fullName evidence="3">Carboxylate--amine ligase</fullName>
    </submittedName>
</protein>
<accession>A0AAU9D8V7</accession>
<evidence type="ECO:0000313" key="4">
    <source>
        <dbReference type="Proteomes" id="UP001321861"/>
    </source>
</evidence>
<name>A0AAU9D8V7_9LACO</name>
<dbReference type="GO" id="GO:0005524">
    <property type="term" value="F:ATP binding"/>
    <property type="evidence" value="ECO:0007669"/>
    <property type="project" value="UniProtKB-UniRule"/>
</dbReference>
<feature type="domain" description="ATP-grasp" evidence="2">
    <location>
        <begin position="123"/>
        <end position="324"/>
    </location>
</feature>
<keyword evidence="3" id="KW-0436">Ligase</keyword>
<evidence type="ECO:0000256" key="1">
    <source>
        <dbReference type="PROSITE-ProRule" id="PRU00409"/>
    </source>
</evidence>